<proteinExistence type="predicted"/>
<dbReference type="GO" id="GO:0005634">
    <property type="term" value="C:nucleus"/>
    <property type="evidence" value="ECO:0007669"/>
    <property type="project" value="TreeGrafter"/>
</dbReference>
<dbReference type="AlphaFoldDB" id="A0A0C3JTQ2"/>
<reference evidence="2 3" key="1">
    <citation type="submission" date="2014-04" db="EMBL/GenBank/DDBJ databases">
        <authorList>
            <consortium name="DOE Joint Genome Institute"/>
            <person name="Kuo A."/>
            <person name="Kohler A."/>
            <person name="Costa M.D."/>
            <person name="Nagy L.G."/>
            <person name="Floudas D."/>
            <person name="Copeland A."/>
            <person name="Barry K.W."/>
            <person name="Cichocki N."/>
            <person name="Veneault-Fourrey C."/>
            <person name="LaButti K."/>
            <person name="Lindquist E.A."/>
            <person name="Lipzen A."/>
            <person name="Lundell T."/>
            <person name="Morin E."/>
            <person name="Murat C."/>
            <person name="Sun H."/>
            <person name="Tunlid A."/>
            <person name="Henrissat B."/>
            <person name="Grigoriev I.V."/>
            <person name="Hibbett D.S."/>
            <person name="Martin F."/>
            <person name="Nordberg H.P."/>
            <person name="Cantor M.N."/>
            <person name="Hua S.X."/>
        </authorList>
    </citation>
    <scope>NUCLEOTIDE SEQUENCE [LARGE SCALE GENOMIC DNA]</scope>
    <source>
        <strain evidence="2 3">Marx 270</strain>
    </source>
</reference>
<feature type="region of interest" description="Disordered" evidence="1">
    <location>
        <begin position="158"/>
        <end position="185"/>
    </location>
</feature>
<dbReference type="CDD" id="cd13214">
    <property type="entry name" value="PH-GRAM_WBP2"/>
    <property type="match status" value="1"/>
</dbReference>
<reference evidence="3" key="2">
    <citation type="submission" date="2015-01" db="EMBL/GenBank/DDBJ databases">
        <title>Evolutionary Origins and Diversification of the Mycorrhizal Mutualists.</title>
        <authorList>
            <consortium name="DOE Joint Genome Institute"/>
            <consortium name="Mycorrhizal Genomics Consortium"/>
            <person name="Kohler A."/>
            <person name="Kuo A."/>
            <person name="Nagy L.G."/>
            <person name="Floudas D."/>
            <person name="Copeland A."/>
            <person name="Barry K.W."/>
            <person name="Cichocki N."/>
            <person name="Veneault-Fourrey C."/>
            <person name="LaButti K."/>
            <person name="Lindquist E.A."/>
            <person name="Lipzen A."/>
            <person name="Lundell T."/>
            <person name="Morin E."/>
            <person name="Murat C."/>
            <person name="Riley R."/>
            <person name="Ohm R."/>
            <person name="Sun H."/>
            <person name="Tunlid A."/>
            <person name="Henrissat B."/>
            <person name="Grigoriev I.V."/>
            <person name="Hibbett D.S."/>
            <person name="Martin F."/>
        </authorList>
    </citation>
    <scope>NUCLEOTIDE SEQUENCE [LARGE SCALE GENOMIC DNA]</scope>
    <source>
        <strain evidence="3">Marx 270</strain>
    </source>
</reference>
<dbReference type="EMBL" id="KN831947">
    <property type="protein sequence ID" value="KIO12533.1"/>
    <property type="molecule type" value="Genomic_DNA"/>
</dbReference>
<feature type="compositionally biased region" description="Basic and acidic residues" evidence="1">
    <location>
        <begin position="49"/>
        <end position="58"/>
    </location>
</feature>
<dbReference type="GO" id="GO:0031490">
    <property type="term" value="F:chromatin DNA binding"/>
    <property type="evidence" value="ECO:0007669"/>
    <property type="project" value="TreeGrafter"/>
</dbReference>
<accession>A0A0C3JTQ2</accession>
<keyword evidence="3" id="KW-1185">Reference proteome</keyword>
<gene>
    <name evidence="2" type="ORF">M404DRAFT_124458</name>
</gene>
<dbReference type="Proteomes" id="UP000054217">
    <property type="component" value="Unassembled WGS sequence"/>
</dbReference>
<evidence type="ECO:0008006" key="4">
    <source>
        <dbReference type="Google" id="ProtNLM"/>
    </source>
</evidence>
<evidence type="ECO:0000313" key="3">
    <source>
        <dbReference type="Proteomes" id="UP000054217"/>
    </source>
</evidence>
<dbReference type="GO" id="GO:0003713">
    <property type="term" value="F:transcription coactivator activity"/>
    <property type="evidence" value="ECO:0007669"/>
    <property type="project" value="InterPro"/>
</dbReference>
<dbReference type="STRING" id="870435.A0A0C3JTQ2"/>
<dbReference type="PANTHER" id="PTHR31606:SF1">
    <property type="entry name" value="WW DOMAIN BINDING PROTEIN 2, ISOFORM E"/>
    <property type="match status" value="1"/>
</dbReference>
<dbReference type="InParanoid" id="A0A0C3JTQ2"/>
<organism evidence="2 3">
    <name type="scientific">Pisolithus tinctorius Marx 270</name>
    <dbReference type="NCBI Taxonomy" id="870435"/>
    <lineage>
        <taxon>Eukaryota</taxon>
        <taxon>Fungi</taxon>
        <taxon>Dikarya</taxon>
        <taxon>Basidiomycota</taxon>
        <taxon>Agaricomycotina</taxon>
        <taxon>Agaricomycetes</taxon>
        <taxon>Agaricomycetidae</taxon>
        <taxon>Boletales</taxon>
        <taxon>Sclerodermatineae</taxon>
        <taxon>Pisolithaceae</taxon>
        <taxon>Pisolithus</taxon>
    </lineage>
</organism>
<name>A0A0C3JTQ2_PISTI</name>
<dbReference type="SUPFAM" id="SSF50729">
    <property type="entry name" value="PH domain-like"/>
    <property type="match status" value="1"/>
</dbReference>
<protein>
    <recommendedName>
        <fullName evidence="4">GRAM domain-containing protein</fullName>
    </recommendedName>
</protein>
<feature type="compositionally biased region" description="Low complexity" evidence="1">
    <location>
        <begin position="39"/>
        <end position="48"/>
    </location>
</feature>
<dbReference type="HOGENOM" id="CLU_066296_2_0_1"/>
<dbReference type="FunCoup" id="A0A0C3JTQ2">
    <property type="interactions" value="210"/>
</dbReference>
<dbReference type="PANTHER" id="PTHR31606">
    <property type="entry name" value="WW DOMAIN BINDING PROTEIN 2, ISOFORM E"/>
    <property type="match status" value="1"/>
</dbReference>
<evidence type="ECO:0000256" key="1">
    <source>
        <dbReference type="SAM" id="MobiDB-lite"/>
    </source>
</evidence>
<evidence type="ECO:0000313" key="2">
    <source>
        <dbReference type="EMBL" id="KIO12533.1"/>
    </source>
</evidence>
<dbReference type="OrthoDB" id="1259151at2759"/>
<feature type="region of interest" description="Disordered" evidence="1">
    <location>
        <begin position="37"/>
        <end position="58"/>
    </location>
</feature>
<sequence length="185" mass="20055">MALNWVMLDTIRNPVPIQGETFITAVDVECTLLIPDGAPPSTSSASRAAGDHPKMKESGKMHLTDKRLIFTSHSGGSAKLSFESLTIPLESILSSKFEQPFFGSNYLVLGIRPSVGGGLTHGTMLEIRSLNTGLFAFVSILEKTREKAIYMKRRSLDDEENLPAYSSSTAAGSSHYDDLPPGYDS</sequence>
<dbReference type="InterPro" id="IPR044852">
    <property type="entry name" value="WBP2-like"/>
</dbReference>